<gene>
    <name evidence="8" type="ORF">BJ997_001996</name>
</gene>
<evidence type="ECO:0000259" key="6">
    <source>
        <dbReference type="PROSITE" id="PS50043"/>
    </source>
</evidence>
<dbReference type="OrthoDB" id="9808843at2"/>
<evidence type="ECO:0000256" key="2">
    <source>
        <dbReference type="ARBA" id="ARBA00023015"/>
    </source>
</evidence>
<feature type="domain" description="Response regulatory" evidence="7">
    <location>
        <begin position="7"/>
        <end position="122"/>
    </location>
</feature>
<dbReference type="Pfam" id="PF00072">
    <property type="entry name" value="Response_reg"/>
    <property type="match status" value="1"/>
</dbReference>
<dbReference type="SUPFAM" id="SSF52172">
    <property type="entry name" value="CheY-like"/>
    <property type="match status" value="1"/>
</dbReference>
<name>A0A7W8ZWC8_9MICO</name>
<dbReference type="InterPro" id="IPR001789">
    <property type="entry name" value="Sig_transdc_resp-reg_receiver"/>
</dbReference>
<evidence type="ECO:0000256" key="5">
    <source>
        <dbReference type="PROSITE-ProRule" id="PRU00169"/>
    </source>
</evidence>
<comment type="caution">
    <text evidence="8">The sequence shown here is derived from an EMBL/GenBank/DDBJ whole genome shotgun (WGS) entry which is preliminary data.</text>
</comment>
<dbReference type="Gene3D" id="3.40.50.2300">
    <property type="match status" value="1"/>
</dbReference>
<dbReference type="GO" id="GO:0003677">
    <property type="term" value="F:DNA binding"/>
    <property type="evidence" value="ECO:0007669"/>
    <property type="project" value="UniProtKB-KW"/>
</dbReference>
<evidence type="ECO:0000313" key="9">
    <source>
        <dbReference type="Proteomes" id="UP000561726"/>
    </source>
</evidence>
<dbReference type="SMART" id="SM00448">
    <property type="entry name" value="REC"/>
    <property type="match status" value="1"/>
</dbReference>
<feature type="modified residue" description="4-aspartylphosphate" evidence="5">
    <location>
        <position position="57"/>
    </location>
</feature>
<dbReference type="PROSITE" id="PS50043">
    <property type="entry name" value="HTH_LUXR_2"/>
    <property type="match status" value="1"/>
</dbReference>
<sequence length="216" mass="22960">MTNSPVRVFILDDHELVRRGLRELLEGEGFDVVGEAGLAHDALRLIPLARPDVAILDARLADGTGIEVCRTLRSGDPSFTCLILTSDGAEQARLGAALAGAAGYVLKEIFGTVLIDRIHRAAAGETLFDPLVAGRIITDLTTTSAHDSPQARLTAQERRVLSLMSSGMTNREVGNSMFLAEATVTGYVASLLEKLGFQRRSRPAAAVAMGPAGHRS</sequence>
<keyword evidence="4" id="KW-0804">Transcription</keyword>
<dbReference type="InterPro" id="IPR011006">
    <property type="entry name" value="CheY-like_superfamily"/>
</dbReference>
<protein>
    <submittedName>
        <fullName evidence="8">DNA-binding NarL/FixJ family response regulator</fullName>
    </submittedName>
</protein>
<dbReference type="InterPro" id="IPR000792">
    <property type="entry name" value="Tscrpt_reg_LuxR_C"/>
</dbReference>
<accession>A0A7W8ZWC8</accession>
<dbReference type="AlphaFoldDB" id="A0A7W8ZWC8"/>
<keyword evidence="2" id="KW-0805">Transcription regulation</keyword>
<dbReference type="PROSITE" id="PS00622">
    <property type="entry name" value="HTH_LUXR_1"/>
    <property type="match status" value="1"/>
</dbReference>
<dbReference type="EMBL" id="JACHBQ010000001">
    <property type="protein sequence ID" value="MBB5641448.1"/>
    <property type="molecule type" value="Genomic_DNA"/>
</dbReference>
<dbReference type="PANTHER" id="PTHR43214:SF24">
    <property type="entry name" value="TRANSCRIPTIONAL REGULATORY PROTEIN NARL-RELATED"/>
    <property type="match status" value="1"/>
</dbReference>
<dbReference type="CDD" id="cd06170">
    <property type="entry name" value="LuxR_C_like"/>
    <property type="match status" value="1"/>
</dbReference>
<dbReference type="PANTHER" id="PTHR43214">
    <property type="entry name" value="TWO-COMPONENT RESPONSE REGULATOR"/>
    <property type="match status" value="1"/>
</dbReference>
<proteinExistence type="predicted"/>
<feature type="domain" description="HTH luxR-type" evidence="6">
    <location>
        <begin position="146"/>
        <end position="210"/>
    </location>
</feature>
<keyword evidence="1 5" id="KW-0597">Phosphoprotein</keyword>
<reference evidence="8 9" key="1">
    <citation type="submission" date="2020-08" db="EMBL/GenBank/DDBJ databases">
        <title>Sequencing the genomes of 1000 actinobacteria strains.</title>
        <authorList>
            <person name="Klenk H.-P."/>
        </authorList>
    </citation>
    <scope>NUCLEOTIDE SEQUENCE [LARGE SCALE GENOMIC DNA]</scope>
    <source>
        <strain evidence="8 9">DSM 21065</strain>
    </source>
</reference>
<dbReference type="InterPro" id="IPR039420">
    <property type="entry name" value="WalR-like"/>
</dbReference>
<dbReference type="PROSITE" id="PS50110">
    <property type="entry name" value="RESPONSE_REGULATORY"/>
    <property type="match status" value="1"/>
</dbReference>
<dbReference type="RefSeq" id="WP_035836747.1">
    <property type="nucleotide sequence ID" value="NZ_JACHBQ010000001.1"/>
</dbReference>
<dbReference type="SMART" id="SM00421">
    <property type="entry name" value="HTH_LUXR"/>
    <property type="match status" value="1"/>
</dbReference>
<dbReference type="Pfam" id="PF00196">
    <property type="entry name" value="GerE"/>
    <property type="match status" value="1"/>
</dbReference>
<dbReference type="InterPro" id="IPR058245">
    <property type="entry name" value="NreC/VraR/RcsB-like_REC"/>
</dbReference>
<evidence type="ECO:0000256" key="3">
    <source>
        <dbReference type="ARBA" id="ARBA00023125"/>
    </source>
</evidence>
<organism evidence="8 9">
    <name type="scientific">Cryobacterium roopkundense</name>
    <dbReference type="NCBI Taxonomy" id="1001240"/>
    <lineage>
        <taxon>Bacteria</taxon>
        <taxon>Bacillati</taxon>
        <taxon>Actinomycetota</taxon>
        <taxon>Actinomycetes</taxon>
        <taxon>Micrococcales</taxon>
        <taxon>Microbacteriaceae</taxon>
        <taxon>Cryobacterium</taxon>
    </lineage>
</organism>
<dbReference type="GO" id="GO:0000160">
    <property type="term" value="P:phosphorelay signal transduction system"/>
    <property type="evidence" value="ECO:0007669"/>
    <property type="project" value="InterPro"/>
</dbReference>
<evidence type="ECO:0000313" key="8">
    <source>
        <dbReference type="EMBL" id="MBB5641448.1"/>
    </source>
</evidence>
<dbReference type="Proteomes" id="UP000561726">
    <property type="component" value="Unassembled WGS sequence"/>
</dbReference>
<dbReference type="InterPro" id="IPR016032">
    <property type="entry name" value="Sig_transdc_resp-reg_C-effctor"/>
</dbReference>
<dbReference type="SUPFAM" id="SSF46894">
    <property type="entry name" value="C-terminal effector domain of the bipartite response regulators"/>
    <property type="match status" value="1"/>
</dbReference>
<keyword evidence="3 8" id="KW-0238">DNA-binding</keyword>
<evidence type="ECO:0000256" key="4">
    <source>
        <dbReference type="ARBA" id="ARBA00023163"/>
    </source>
</evidence>
<dbReference type="GO" id="GO:0006355">
    <property type="term" value="P:regulation of DNA-templated transcription"/>
    <property type="evidence" value="ECO:0007669"/>
    <property type="project" value="InterPro"/>
</dbReference>
<dbReference type="PRINTS" id="PR00038">
    <property type="entry name" value="HTHLUXR"/>
</dbReference>
<evidence type="ECO:0000259" key="7">
    <source>
        <dbReference type="PROSITE" id="PS50110"/>
    </source>
</evidence>
<dbReference type="CDD" id="cd17535">
    <property type="entry name" value="REC_NarL-like"/>
    <property type="match status" value="1"/>
</dbReference>
<evidence type="ECO:0000256" key="1">
    <source>
        <dbReference type="ARBA" id="ARBA00022553"/>
    </source>
</evidence>